<accession>A0A0G4MHZ5</accession>
<evidence type="ECO:0000313" key="3">
    <source>
        <dbReference type="Proteomes" id="UP000044602"/>
    </source>
</evidence>
<feature type="non-terminal residue" evidence="2">
    <location>
        <position position="138"/>
    </location>
</feature>
<feature type="non-terminal residue" evidence="2">
    <location>
        <position position="1"/>
    </location>
</feature>
<keyword evidence="3" id="KW-1185">Reference proteome</keyword>
<feature type="compositionally biased region" description="Basic and acidic residues" evidence="1">
    <location>
        <begin position="55"/>
        <end position="67"/>
    </location>
</feature>
<name>A0A0G4MHZ5_VERLO</name>
<sequence>AHRPREKSPDRPLAALPRPPPPGRPAVPQGGSCRLARRPALLTAPLAPDPQALPRRRELGLFRRLDPGPRSPAHHGRLPPRHGPLAREAVLHLARPARALPPRTACRSPLRGPLLARQQEALQRSHLAHVPAAARPGP</sequence>
<feature type="compositionally biased region" description="Low complexity" evidence="1">
    <location>
        <begin position="38"/>
        <end position="53"/>
    </location>
</feature>
<evidence type="ECO:0000256" key="1">
    <source>
        <dbReference type="SAM" id="MobiDB-lite"/>
    </source>
</evidence>
<dbReference type="AlphaFoldDB" id="A0A0G4MHZ5"/>
<organism evidence="2 3">
    <name type="scientific">Verticillium longisporum</name>
    <name type="common">Verticillium dahliae var. longisporum</name>
    <dbReference type="NCBI Taxonomy" id="100787"/>
    <lineage>
        <taxon>Eukaryota</taxon>
        <taxon>Fungi</taxon>
        <taxon>Dikarya</taxon>
        <taxon>Ascomycota</taxon>
        <taxon>Pezizomycotina</taxon>
        <taxon>Sordariomycetes</taxon>
        <taxon>Hypocreomycetidae</taxon>
        <taxon>Glomerellales</taxon>
        <taxon>Plectosphaerellaceae</taxon>
        <taxon>Verticillium</taxon>
    </lineage>
</organism>
<feature type="region of interest" description="Disordered" evidence="1">
    <location>
        <begin position="1"/>
        <end position="83"/>
    </location>
</feature>
<feature type="compositionally biased region" description="Basic and acidic residues" evidence="1">
    <location>
        <begin position="1"/>
        <end position="10"/>
    </location>
</feature>
<evidence type="ECO:0000313" key="2">
    <source>
        <dbReference type="EMBL" id="CRK33839.1"/>
    </source>
</evidence>
<protein>
    <submittedName>
        <fullName evidence="2">Uncharacterized protein</fullName>
    </submittedName>
</protein>
<proteinExistence type="predicted"/>
<gene>
    <name evidence="2" type="ORF">BN1708_019318</name>
</gene>
<dbReference type="Proteomes" id="UP000044602">
    <property type="component" value="Unassembled WGS sequence"/>
</dbReference>
<reference evidence="2 3" key="1">
    <citation type="submission" date="2015-05" db="EMBL/GenBank/DDBJ databases">
        <authorList>
            <person name="Wang D.B."/>
            <person name="Wang M."/>
        </authorList>
    </citation>
    <scope>NUCLEOTIDE SEQUENCE [LARGE SCALE GENOMIC DNA]</scope>
    <source>
        <strain evidence="2">VL1</strain>
    </source>
</reference>
<dbReference type="EMBL" id="CVQH01022665">
    <property type="protein sequence ID" value="CRK33839.1"/>
    <property type="molecule type" value="Genomic_DNA"/>
</dbReference>